<dbReference type="RefSeq" id="WP_128936340.1">
    <property type="nucleotide sequence ID" value="NZ_CP022221.1"/>
</dbReference>
<dbReference type="PRINTS" id="PR00032">
    <property type="entry name" value="HTHARAC"/>
</dbReference>
<evidence type="ECO:0000256" key="3">
    <source>
        <dbReference type="ARBA" id="ARBA00023163"/>
    </source>
</evidence>
<evidence type="ECO:0000259" key="4">
    <source>
        <dbReference type="PROSITE" id="PS01124"/>
    </source>
</evidence>
<reference evidence="5 6" key="1">
    <citation type="submission" date="2018-11" db="EMBL/GenBank/DDBJ databases">
        <title>Bradyrhizobium sp. nov., isolated from effective nodules of peanut in China.</title>
        <authorList>
            <person name="Li Y."/>
        </authorList>
    </citation>
    <scope>NUCLEOTIDE SEQUENCE [LARGE SCALE GENOMIC DNA]</scope>
    <source>
        <strain evidence="5 6">CCBAU 51770</strain>
    </source>
</reference>
<evidence type="ECO:0000313" key="5">
    <source>
        <dbReference type="EMBL" id="RXG85959.1"/>
    </source>
</evidence>
<dbReference type="EMBL" id="RKMK01000052">
    <property type="protein sequence ID" value="RXG85959.1"/>
    <property type="molecule type" value="Genomic_DNA"/>
</dbReference>
<sequence length="186" mass="20434">MQIQSEQPATGRYERWPHRGAWERDCPGQLLLSSADRNWSGLSAELCTARKGVIPWRTPRADIRICVATRSSQTVVTRQAPGIESQIVAGHGTVWLSPPGLRTGLVDFDQNLPEFLHIHLPVNHFSSSNSDTETDKSAGGDRSLVDIALSLSFSSQANFTRAFKQATGQAPGRYRQAAARIHSQSL</sequence>
<keyword evidence="2" id="KW-0238">DNA-binding</keyword>
<dbReference type="Gene3D" id="1.10.10.60">
    <property type="entry name" value="Homeodomain-like"/>
    <property type="match status" value="1"/>
</dbReference>
<dbReference type="Proteomes" id="UP000290174">
    <property type="component" value="Unassembled WGS sequence"/>
</dbReference>
<evidence type="ECO:0000256" key="2">
    <source>
        <dbReference type="ARBA" id="ARBA00023125"/>
    </source>
</evidence>
<feature type="domain" description="HTH araC/xylS-type" evidence="4">
    <location>
        <begin position="141"/>
        <end position="177"/>
    </location>
</feature>
<dbReference type="SUPFAM" id="SSF46689">
    <property type="entry name" value="Homeodomain-like"/>
    <property type="match status" value="1"/>
</dbReference>
<dbReference type="InterPro" id="IPR018060">
    <property type="entry name" value="HTH_AraC"/>
</dbReference>
<evidence type="ECO:0000313" key="6">
    <source>
        <dbReference type="Proteomes" id="UP000290174"/>
    </source>
</evidence>
<protein>
    <submittedName>
        <fullName evidence="5">AraC family transcriptional regulator</fullName>
    </submittedName>
</protein>
<accession>A0A4Q0Q971</accession>
<name>A0A4Q0Q971_9BRAD</name>
<dbReference type="InterPro" id="IPR020449">
    <property type="entry name" value="Tscrpt_reg_AraC-type_HTH"/>
</dbReference>
<dbReference type="PROSITE" id="PS01124">
    <property type="entry name" value="HTH_ARAC_FAMILY_2"/>
    <property type="match status" value="1"/>
</dbReference>
<dbReference type="GO" id="GO:0003700">
    <property type="term" value="F:DNA-binding transcription factor activity"/>
    <property type="evidence" value="ECO:0007669"/>
    <property type="project" value="InterPro"/>
</dbReference>
<keyword evidence="1" id="KW-0805">Transcription regulation</keyword>
<dbReference type="Pfam" id="PF00165">
    <property type="entry name" value="HTH_AraC"/>
    <property type="match status" value="1"/>
</dbReference>
<dbReference type="GO" id="GO:0043565">
    <property type="term" value="F:sequence-specific DNA binding"/>
    <property type="evidence" value="ECO:0007669"/>
    <property type="project" value="InterPro"/>
</dbReference>
<dbReference type="AlphaFoldDB" id="A0A4Q0Q971"/>
<comment type="caution">
    <text evidence="5">The sequence shown here is derived from an EMBL/GenBank/DDBJ whole genome shotgun (WGS) entry which is preliminary data.</text>
</comment>
<organism evidence="5 6">
    <name type="scientific">Bradyrhizobium zhanjiangense</name>
    <dbReference type="NCBI Taxonomy" id="1325107"/>
    <lineage>
        <taxon>Bacteria</taxon>
        <taxon>Pseudomonadati</taxon>
        <taxon>Pseudomonadota</taxon>
        <taxon>Alphaproteobacteria</taxon>
        <taxon>Hyphomicrobiales</taxon>
        <taxon>Nitrobacteraceae</taxon>
        <taxon>Bradyrhizobium</taxon>
    </lineage>
</organism>
<proteinExistence type="predicted"/>
<gene>
    <name evidence="5" type="ORF">EAS61_34820</name>
</gene>
<dbReference type="InterPro" id="IPR009057">
    <property type="entry name" value="Homeodomain-like_sf"/>
</dbReference>
<evidence type="ECO:0000256" key="1">
    <source>
        <dbReference type="ARBA" id="ARBA00023015"/>
    </source>
</evidence>
<keyword evidence="3" id="KW-0804">Transcription</keyword>